<proteinExistence type="predicted"/>
<organism evidence="1 2">
    <name type="scientific">Entomortierella parvispora</name>
    <dbReference type="NCBI Taxonomy" id="205924"/>
    <lineage>
        <taxon>Eukaryota</taxon>
        <taxon>Fungi</taxon>
        <taxon>Fungi incertae sedis</taxon>
        <taxon>Mucoromycota</taxon>
        <taxon>Mortierellomycotina</taxon>
        <taxon>Mortierellomycetes</taxon>
        <taxon>Mortierellales</taxon>
        <taxon>Mortierellaceae</taxon>
        <taxon>Entomortierella</taxon>
    </lineage>
</organism>
<reference evidence="1" key="1">
    <citation type="submission" date="2021-11" db="EMBL/GenBank/DDBJ databases">
        <authorList>
            <person name="Herlambang A."/>
            <person name="Guo Y."/>
            <person name="Takashima Y."/>
            <person name="Nishizawa T."/>
        </authorList>
    </citation>
    <scope>NUCLEOTIDE SEQUENCE</scope>
    <source>
        <strain evidence="1">E1425</strain>
    </source>
</reference>
<dbReference type="EMBL" id="BQFW01000014">
    <property type="protein sequence ID" value="GJJ78098.1"/>
    <property type="molecule type" value="Genomic_DNA"/>
</dbReference>
<protein>
    <submittedName>
        <fullName evidence="1">Uncharacterized protein</fullName>
    </submittedName>
</protein>
<comment type="caution">
    <text evidence="1">The sequence shown here is derived from an EMBL/GenBank/DDBJ whole genome shotgun (WGS) entry which is preliminary data.</text>
</comment>
<sequence length="125" mass="14539">MVQTQFHHYIPRFILKTFADNFSLSNSGFTLDTTGPYPSSFKEGKPSKLRRKERPRYAINVYRVKDLTSSLVDVSKVYGVDDMYRDVNEADCMKFEKLLGRHECASAAFIRQMWDKDQDLSLTRA</sequence>
<dbReference type="Proteomes" id="UP000827284">
    <property type="component" value="Unassembled WGS sequence"/>
</dbReference>
<accession>A0A9P3M1A6</accession>
<dbReference type="AlphaFoldDB" id="A0A9P3M1A6"/>
<name>A0A9P3M1A6_9FUNG</name>
<evidence type="ECO:0000313" key="1">
    <source>
        <dbReference type="EMBL" id="GJJ78098.1"/>
    </source>
</evidence>
<dbReference type="Pfam" id="PF14022">
    <property type="entry name" value="DUF4238"/>
    <property type="match status" value="1"/>
</dbReference>
<keyword evidence="2" id="KW-1185">Reference proteome</keyword>
<evidence type="ECO:0000313" key="2">
    <source>
        <dbReference type="Proteomes" id="UP000827284"/>
    </source>
</evidence>
<dbReference type="InterPro" id="IPR025332">
    <property type="entry name" value="DUF4238"/>
</dbReference>
<gene>
    <name evidence="1" type="ORF">EMPS_10457</name>
</gene>
<reference evidence="1" key="2">
    <citation type="journal article" date="2022" name="Microbiol. Resour. Announc.">
        <title>Whole-Genome Sequence of Entomortierella parvispora E1425, a Mucoromycotan Fungus Associated with Burkholderiaceae-Related Endosymbiotic Bacteria.</title>
        <authorList>
            <person name="Herlambang A."/>
            <person name="Guo Y."/>
            <person name="Takashima Y."/>
            <person name="Narisawa K."/>
            <person name="Ohta H."/>
            <person name="Nishizawa T."/>
        </authorList>
    </citation>
    <scope>NUCLEOTIDE SEQUENCE</scope>
    <source>
        <strain evidence="1">E1425</strain>
    </source>
</reference>
<dbReference type="OrthoDB" id="5340163at2759"/>